<keyword evidence="3 7" id="KW-0227">DNA damage</keyword>
<dbReference type="InterPro" id="IPR000432">
    <property type="entry name" value="DNA_mismatch_repair_MutS_C"/>
</dbReference>
<dbReference type="SMART" id="SM00534">
    <property type="entry name" value="MUTSac"/>
    <property type="match status" value="1"/>
</dbReference>
<dbReference type="PROSITE" id="PS00486">
    <property type="entry name" value="DNA_MISMATCH_REPAIR_2"/>
    <property type="match status" value="1"/>
</dbReference>
<protein>
    <recommendedName>
        <fullName evidence="7 8">DNA mismatch repair protein MutS</fullName>
    </recommendedName>
</protein>
<dbReference type="SMART" id="SM00533">
    <property type="entry name" value="MUTSd"/>
    <property type="match status" value="1"/>
</dbReference>
<evidence type="ECO:0000256" key="1">
    <source>
        <dbReference type="ARBA" id="ARBA00006271"/>
    </source>
</evidence>
<evidence type="ECO:0000256" key="4">
    <source>
        <dbReference type="ARBA" id="ARBA00022840"/>
    </source>
</evidence>
<organism evidence="11 12">
    <name type="scientific">Evansella alkalicola</name>
    <dbReference type="NCBI Taxonomy" id="745819"/>
    <lineage>
        <taxon>Bacteria</taxon>
        <taxon>Bacillati</taxon>
        <taxon>Bacillota</taxon>
        <taxon>Bacilli</taxon>
        <taxon>Bacillales</taxon>
        <taxon>Bacillaceae</taxon>
        <taxon>Evansella</taxon>
    </lineage>
</organism>
<dbReference type="SUPFAM" id="SSF55271">
    <property type="entry name" value="DNA repair protein MutS, domain I"/>
    <property type="match status" value="1"/>
</dbReference>
<evidence type="ECO:0000256" key="3">
    <source>
        <dbReference type="ARBA" id="ARBA00022763"/>
    </source>
</evidence>
<keyword evidence="12" id="KW-1185">Reference proteome</keyword>
<dbReference type="RefSeq" id="WP_088075615.1">
    <property type="nucleotide sequence ID" value="NZ_JAHQCR010000057.1"/>
</dbReference>
<dbReference type="PANTHER" id="PTHR11361">
    <property type="entry name" value="DNA MISMATCH REPAIR PROTEIN MUTS FAMILY MEMBER"/>
    <property type="match status" value="1"/>
</dbReference>
<accession>A0ABS6JWQ6</accession>
<evidence type="ECO:0000256" key="9">
    <source>
        <dbReference type="RuleBase" id="RU003756"/>
    </source>
</evidence>
<keyword evidence="6 7" id="KW-0234">DNA repair</keyword>
<evidence type="ECO:0000256" key="6">
    <source>
        <dbReference type="ARBA" id="ARBA00023204"/>
    </source>
</evidence>
<reference evidence="11 12" key="1">
    <citation type="submission" date="2021-06" db="EMBL/GenBank/DDBJ databases">
        <title>Bacillus sp. RD4P76, an endophyte from a halophyte.</title>
        <authorList>
            <person name="Sun J.-Q."/>
        </authorList>
    </citation>
    <scope>NUCLEOTIDE SEQUENCE [LARGE SCALE GENOMIC DNA]</scope>
    <source>
        <strain evidence="11 12">JCM 17098</strain>
    </source>
</reference>
<keyword evidence="2 7" id="KW-0547">Nucleotide-binding</keyword>
<dbReference type="InterPro" id="IPR017261">
    <property type="entry name" value="DNA_mismatch_repair_MutS/MSH"/>
</dbReference>
<dbReference type="Gene3D" id="3.30.420.110">
    <property type="entry name" value="MutS, connector domain"/>
    <property type="match status" value="1"/>
</dbReference>
<sequence>MSKQTPMMEQYLRIKAQYEDAFLFFRLGDFYELFLEDAIKAAKELEITLTSRGKGAEEDRIPMCGVPYHSAEQYIVQLIKKGYKVAICEQTEDPQQAKGVVKREVVQVITPGTVMEGNIIEEKDNNYLVSITPLAEDRFGIAAVDMTTGEFKVTAIDGLEGLYHEVAVYKPKELVIPSTFSEDMQQHLQKNLGVTLSFEDGQAVDNTLFHKIEEEALVKTCARLLNYLKKTTKRSLDHLQPAIYYMANEYMGVDVHSKRNLELVETLREKKKQGSLLWVLDETETAMGGRHLKQWIERPLVSKDLIEKRLSLVETLLDRFFERESLREQLNGVYDLERLSGKVAFGNVNGRDMIQLKRSLQQVPQIFETAAKLGNGYADELIGQGENCEGLRELLETSLQEEPPLSITEGNIIKDGYNQELDKYRDAMRNGKTWIAGLEQQERAETGIKSLKIGFNKVFGYYIEVTKANIPHLPEGRYERKQTLSNAERYITEELKEKETLILEAEEKSVKLEYELFMEIREKVKAYIRPLQKLASVISTLDVLQSFAEVAEKNHYVKPKVVYNGEVKITDGRHPVVEKMIDEGDYVSNDIHLDHEQEMLLITGPNMAGKSTYMRQLALISIMAQVGSFVPASAATLPVFDQIFTRIGAADDLAQGQSTFMVEMLETKHAVSRATKNSLILLDEIGRGTSTYDGMALAQAIIEYIHHEIGAKTLFSTHYHELTSLANDLPRLKNVHVSAIEEDGKVVFLHKVIDGAADRSYGIYVAELAELPPKLISRAKTILHDFENGDKHSIVKEVDESHQAFEEVSAAVEETVIDTSTQQAHDMEQLTLFGTIDKENEEESSKKKLSSKEKTIVDEIQKLNLLHITPIQAIQVLDELQRKLRK</sequence>
<dbReference type="Gene3D" id="3.40.50.300">
    <property type="entry name" value="P-loop containing nucleotide triphosphate hydrolases"/>
    <property type="match status" value="1"/>
</dbReference>
<comment type="similarity">
    <text evidence="1 7 9">Belongs to the DNA mismatch repair MutS family.</text>
</comment>
<dbReference type="SUPFAM" id="SSF48334">
    <property type="entry name" value="DNA repair protein MutS, domain III"/>
    <property type="match status" value="1"/>
</dbReference>
<comment type="caution">
    <text evidence="11">The sequence shown here is derived from an EMBL/GenBank/DDBJ whole genome shotgun (WGS) entry which is preliminary data.</text>
</comment>
<dbReference type="InterPro" id="IPR005748">
    <property type="entry name" value="DNA_mismatch_repair_MutS"/>
</dbReference>
<dbReference type="Pfam" id="PF05192">
    <property type="entry name" value="MutS_III"/>
    <property type="match status" value="1"/>
</dbReference>
<dbReference type="Pfam" id="PF05188">
    <property type="entry name" value="MutS_II"/>
    <property type="match status" value="1"/>
</dbReference>
<name>A0ABS6JWQ6_9BACI</name>
<dbReference type="PIRSF" id="PIRSF037677">
    <property type="entry name" value="DNA_mis_repair_Msh6"/>
    <property type="match status" value="1"/>
</dbReference>
<proteinExistence type="inferred from homology"/>
<dbReference type="Pfam" id="PF01624">
    <property type="entry name" value="MutS_I"/>
    <property type="match status" value="1"/>
</dbReference>
<dbReference type="SUPFAM" id="SSF53150">
    <property type="entry name" value="DNA repair protein MutS, domain II"/>
    <property type="match status" value="1"/>
</dbReference>
<evidence type="ECO:0000256" key="2">
    <source>
        <dbReference type="ARBA" id="ARBA00022741"/>
    </source>
</evidence>
<dbReference type="InterPro" id="IPR036187">
    <property type="entry name" value="DNA_mismatch_repair_MutS_sf"/>
</dbReference>
<dbReference type="SUPFAM" id="SSF52540">
    <property type="entry name" value="P-loop containing nucleoside triphosphate hydrolases"/>
    <property type="match status" value="1"/>
</dbReference>
<dbReference type="EMBL" id="JAHQCR010000057">
    <property type="protein sequence ID" value="MBU9722662.1"/>
    <property type="molecule type" value="Genomic_DNA"/>
</dbReference>
<feature type="domain" description="DNA mismatch repair proteins mutS family" evidence="10">
    <location>
        <begin position="678"/>
        <end position="694"/>
    </location>
</feature>
<dbReference type="InterPro" id="IPR007861">
    <property type="entry name" value="DNA_mismatch_repair_MutS_clamp"/>
</dbReference>
<dbReference type="Proteomes" id="UP000790580">
    <property type="component" value="Unassembled WGS sequence"/>
</dbReference>
<gene>
    <name evidence="7 11" type="primary">mutS</name>
    <name evidence="11" type="ORF">KS407_14680</name>
</gene>
<dbReference type="Pfam" id="PF00488">
    <property type="entry name" value="MutS_V"/>
    <property type="match status" value="1"/>
</dbReference>
<evidence type="ECO:0000256" key="8">
    <source>
        <dbReference type="NCBIfam" id="TIGR01070"/>
    </source>
</evidence>
<dbReference type="InterPro" id="IPR045076">
    <property type="entry name" value="MutS"/>
</dbReference>
<evidence type="ECO:0000256" key="7">
    <source>
        <dbReference type="HAMAP-Rule" id="MF_00096"/>
    </source>
</evidence>
<comment type="function">
    <text evidence="7">This protein is involved in the repair of mismatches in DNA. It is possible that it carries out the mismatch recognition step. This protein has a weak ATPase activity.</text>
</comment>
<dbReference type="PANTHER" id="PTHR11361:SF34">
    <property type="entry name" value="DNA MISMATCH REPAIR PROTEIN MSH1, MITOCHONDRIAL"/>
    <property type="match status" value="1"/>
</dbReference>
<dbReference type="NCBIfam" id="TIGR01070">
    <property type="entry name" value="mutS1"/>
    <property type="match status" value="1"/>
</dbReference>
<dbReference type="InterPro" id="IPR027417">
    <property type="entry name" value="P-loop_NTPase"/>
</dbReference>
<dbReference type="NCBIfam" id="NF003810">
    <property type="entry name" value="PRK05399.1"/>
    <property type="match status" value="1"/>
</dbReference>
<evidence type="ECO:0000313" key="11">
    <source>
        <dbReference type="EMBL" id="MBU9722662.1"/>
    </source>
</evidence>
<evidence type="ECO:0000313" key="12">
    <source>
        <dbReference type="Proteomes" id="UP000790580"/>
    </source>
</evidence>
<dbReference type="InterPro" id="IPR007860">
    <property type="entry name" value="DNA_mmatch_repair_MutS_con_dom"/>
</dbReference>
<evidence type="ECO:0000256" key="5">
    <source>
        <dbReference type="ARBA" id="ARBA00023125"/>
    </source>
</evidence>
<evidence type="ECO:0000259" key="10">
    <source>
        <dbReference type="PROSITE" id="PS00486"/>
    </source>
</evidence>
<dbReference type="InterPro" id="IPR016151">
    <property type="entry name" value="DNA_mismatch_repair_MutS_N"/>
</dbReference>
<dbReference type="Gene3D" id="3.40.1170.10">
    <property type="entry name" value="DNA repair protein MutS, domain I"/>
    <property type="match status" value="1"/>
</dbReference>
<dbReference type="InterPro" id="IPR036678">
    <property type="entry name" value="MutS_con_dom_sf"/>
</dbReference>
<dbReference type="InterPro" id="IPR007696">
    <property type="entry name" value="DNA_mismatch_repair_MutS_core"/>
</dbReference>
<keyword evidence="4 7" id="KW-0067">ATP-binding</keyword>
<dbReference type="CDD" id="cd03284">
    <property type="entry name" value="ABC_MutS1"/>
    <property type="match status" value="1"/>
</dbReference>
<dbReference type="InterPro" id="IPR007695">
    <property type="entry name" value="DNA_mismatch_repair_MutS-lik_N"/>
</dbReference>
<feature type="binding site" evidence="7">
    <location>
        <begin position="604"/>
        <end position="611"/>
    </location>
    <ligand>
        <name>ATP</name>
        <dbReference type="ChEBI" id="CHEBI:30616"/>
    </ligand>
</feature>
<keyword evidence="5 7" id="KW-0238">DNA-binding</keyword>
<dbReference type="Pfam" id="PF05190">
    <property type="entry name" value="MutS_IV"/>
    <property type="match status" value="1"/>
</dbReference>
<dbReference type="HAMAP" id="MF_00096">
    <property type="entry name" value="MutS"/>
    <property type="match status" value="1"/>
</dbReference>
<dbReference type="Gene3D" id="1.10.1420.10">
    <property type="match status" value="2"/>
</dbReference>